<evidence type="ECO:0000313" key="3">
    <source>
        <dbReference type="EMBL" id="MBF5053578.1"/>
    </source>
</evidence>
<dbReference type="RefSeq" id="WP_228548067.1">
    <property type="nucleotide sequence ID" value="NZ_ARXR01000018.1"/>
</dbReference>
<gene>
    <name evidence="3" type="ORF">ISO4_02180</name>
</gene>
<dbReference type="Gene3D" id="3.40.50.1820">
    <property type="entry name" value="alpha/beta hydrolase"/>
    <property type="match status" value="1"/>
</dbReference>
<organism evidence="3 4">
    <name type="scientific">Alloalcanivorax venustensis ISO4</name>
    <dbReference type="NCBI Taxonomy" id="1177184"/>
    <lineage>
        <taxon>Bacteria</taxon>
        <taxon>Pseudomonadati</taxon>
        <taxon>Pseudomonadota</taxon>
        <taxon>Gammaproteobacteria</taxon>
        <taxon>Oceanospirillales</taxon>
        <taxon>Alcanivoracaceae</taxon>
        <taxon>Alloalcanivorax</taxon>
    </lineage>
</organism>
<proteinExistence type="predicted"/>
<reference evidence="3 4" key="1">
    <citation type="submission" date="2012-09" db="EMBL/GenBank/DDBJ databases">
        <title>Genome Sequence of alkane-degrading Bacterium Alcanivorax venustensis ISO4.</title>
        <authorList>
            <person name="Lai Q."/>
            <person name="Shao Z."/>
        </authorList>
    </citation>
    <scope>NUCLEOTIDE SEQUENCE [LARGE SCALE GENOMIC DNA]</scope>
    <source>
        <strain evidence="3 4">ISO4</strain>
    </source>
</reference>
<dbReference type="PANTHER" id="PTHR43194:SF2">
    <property type="entry name" value="PEROXISOMAL MEMBRANE PROTEIN LPX1"/>
    <property type="match status" value="1"/>
</dbReference>
<dbReference type="Pfam" id="PF12146">
    <property type="entry name" value="Hydrolase_4"/>
    <property type="match status" value="1"/>
</dbReference>
<keyword evidence="4" id="KW-1185">Reference proteome</keyword>
<evidence type="ECO:0000256" key="1">
    <source>
        <dbReference type="SAM" id="SignalP"/>
    </source>
</evidence>
<evidence type="ECO:0000313" key="4">
    <source>
        <dbReference type="Proteomes" id="UP000644441"/>
    </source>
</evidence>
<dbReference type="InterPro" id="IPR029058">
    <property type="entry name" value="AB_hydrolase_fold"/>
</dbReference>
<dbReference type="SUPFAM" id="SSF53474">
    <property type="entry name" value="alpha/beta-Hydrolases"/>
    <property type="match status" value="1"/>
</dbReference>
<accession>A0ABS0AHG8</accession>
<feature type="signal peptide" evidence="1">
    <location>
        <begin position="1"/>
        <end position="28"/>
    </location>
</feature>
<name>A0ABS0AHG8_9GAMM</name>
<dbReference type="InterPro" id="IPR050228">
    <property type="entry name" value="Carboxylesterase_BioH"/>
</dbReference>
<keyword evidence="1" id="KW-0732">Signal</keyword>
<evidence type="ECO:0000259" key="2">
    <source>
        <dbReference type="Pfam" id="PF12146"/>
    </source>
</evidence>
<dbReference type="InterPro" id="IPR022742">
    <property type="entry name" value="Hydrolase_4"/>
</dbReference>
<dbReference type="PANTHER" id="PTHR43194">
    <property type="entry name" value="HYDROLASE ALPHA/BETA FOLD FAMILY"/>
    <property type="match status" value="1"/>
</dbReference>
<dbReference type="Proteomes" id="UP000644441">
    <property type="component" value="Unassembled WGS sequence"/>
</dbReference>
<comment type="caution">
    <text evidence="3">The sequence shown here is derived from an EMBL/GenBank/DDBJ whole genome shotgun (WGS) entry which is preliminary data.</text>
</comment>
<dbReference type="GO" id="GO:0016787">
    <property type="term" value="F:hydrolase activity"/>
    <property type="evidence" value="ECO:0007669"/>
    <property type="project" value="UniProtKB-KW"/>
</dbReference>
<dbReference type="EMBL" id="ARXR01000018">
    <property type="protein sequence ID" value="MBF5053578.1"/>
    <property type="molecule type" value="Genomic_DNA"/>
</dbReference>
<feature type="chain" id="PRO_5046426141" evidence="1">
    <location>
        <begin position="29"/>
        <end position="325"/>
    </location>
</feature>
<sequence>MWRTGRTPPWAPALTGALLLLLATPLWSQQDGGMDFDQVTGGAPPPALHKYQARDGTPLHYREYAGSGDAARVIVLLHGSGYHSGYLQPLAAGLAESGDVRVYTPDLRGHGPDPVRRGDVDYIGQLEDDLDDFLGLVRRAHPEAALLLAGHSSGGGLAIRHAGGDPQVPVDGYILLAPYIHHSAPTSAESNSDWADPKVLRLILLGLLNGVGITGLNDLTVIEFNMPEAVRDGTETLAYSYRMQTSMHPRDDYGTDIAALNAPTLVLAGSADSSFNSDAYAPLFREHTDHADVKVLEGVGHLGLIKSADTRGAIQQWLTGPVRRD</sequence>
<keyword evidence="3" id="KW-0378">Hydrolase</keyword>
<feature type="domain" description="Serine aminopeptidase S33" evidence="2">
    <location>
        <begin position="70"/>
        <end position="301"/>
    </location>
</feature>
<protein>
    <submittedName>
        <fullName evidence="3">Alpha/beta fold hydrolase</fullName>
    </submittedName>
</protein>